<accession>A0A915KA55</accession>
<organism evidence="1 2">
    <name type="scientific">Romanomermis culicivorax</name>
    <name type="common">Nematode worm</name>
    <dbReference type="NCBI Taxonomy" id="13658"/>
    <lineage>
        <taxon>Eukaryota</taxon>
        <taxon>Metazoa</taxon>
        <taxon>Ecdysozoa</taxon>
        <taxon>Nematoda</taxon>
        <taxon>Enoplea</taxon>
        <taxon>Dorylaimia</taxon>
        <taxon>Mermithida</taxon>
        <taxon>Mermithoidea</taxon>
        <taxon>Mermithidae</taxon>
        <taxon>Romanomermis</taxon>
    </lineage>
</organism>
<name>A0A915KA55_ROMCU</name>
<reference evidence="2" key="1">
    <citation type="submission" date="2022-11" db="UniProtKB">
        <authorList>
            <consortium name="WormBaseParasite"/>
        </authorList>
    </citation>
    <scope>IDENTIFICATION</scope>
</reference>
<dbReference type="Proteomes" id="UP000887565">
    <property type="component" value="Unplaced"/>
</dbReference>
<protein>
    <submittedName>
        <fullName evidence="2">Uncharacterized protein</fullName>
    </submittedName>
</protein>
<evidence type="ECO:0000313" key="2">
    <source>
        <dbReference type="WBParaSite" id="nRc.2.0.1.t35005-RA"/>
    </source>
</evidence>
<dbReference type="WBParaSite" id="nRc.2.0.1.t35005-RA">
    <property type="protein sequence ID" value="nRc.2.0.1.t35005-RA"/>
    <property type="gene ID" value="nRc.2.0.1.g35005"/>
</dbReference>
<proteinExistence type="predicted"/>
<dbReference type="AlphaFoldDB" id="A0A915KA55"/>
<keyword evidence="1" id="KW-1185">Reference proteome</keyword>
<evidence type="ECO:0000313" key="1">
    <source>
        <dbReference type="Proteomes" id="UP000887565"/>
    </source>
</evidence>
<sequence>MKLITRNKMHLSKMRQTNSEKRLNPMKNNETLRSASKLLSGTAHFFTQKAAPQHVSIYAIYFDTRNFFRIGDSHTSVTFHLGCSGQTQRSEIILAKCEKLKCESELTFILASLDATASPIRASRLTSAVLPIPKESHKNGSPGPDRKP</sequence>